<dbReference type="RefSeq" id="WP_193984575.1">
    <property type="nucleotide sequence ID" value="NZ_CP063656.1"/>
</dbReference>
<evidence type="ECO:0000256" key="1">
    <source>
        <dbReference type="ARBA" id="ARBA00004571"/>
    </source>
</evidence>
<keyword evidence="8" id="KW-0626">Porin</keyword>
<evidence type="ECO:0000256" key="5">
    <source>
        <dbReference type="ARBA" id="ARBA00022729"/>
    </source>
</evidence>
<organism evidence="16 17">
    <name type="scientific">Novilysobacter ciconiae</name>
    <dbReference type="NCBI Taxonomy" id="2781022"/>
    <lineage>
        <taxon>Bacteria</taxon>
        <taxon>Pseudomonadati</taxon>
        <taxon>Pseudomonadota</taxon>
        <taxon>Gammaproteobacteria</taxon>
        <taxon>Lysobacterales</taxon>
        <taxon>Lysobacteraceae</taxon>
        <taxon>Novilysobacter</taxon>
    </lineage>
</organism>
<sequence>MRSTPTALAAAIAAGLAVAAFATAANAAPTPAPLAQATDLDQVIVTATRTANPVADVLAPAEVIDREAIERSQARSVTDLLRGRAGISISNQGGAGKLTSLFLRGADSDHTVVLVDGVRIGSSTSGLAAWQNLPVELIERIEIVRGPRSSLYGADAIGGVIQIFTRRDGDAGFAPRMHVGGGSNGAHEFGTGFGGRTQRSWFGADYAFQRTEGFNACDPAPSPFGGCGLAAPEPDKDGYIQNAISLRGGYDFNDAWQLQLHAMRSEGENEYDGDYTNYAETVQQVVGGNVSWKASERAKLSLTAGRNVDSSDQYKDEAFMGGFSTDRDSATLQADLTLAPAHVLTLGADWSRDQVSGDTVYEVDSRSNRAAFAQFQSRLGAHRLEASVRRDDNDQFGGHTTGGLGWGVDIAGGWRIKAGWGTAFKAPNFLDLYYPYFGNPDLVPEESETAEIGLGWSGHGWNVDLDAFHTKVDNLIAFDGAIGLPGNVDRARMRGAELGVRGEVAEWTVDASFSVVDTENRSGGFQDGNELPRRAGKSARASLDRAFGDFRLGLTGIAEGSRYDDVANTVSLPGYATLDLRAEYALTDALSVQAKLANAFDRDYRTAAYYNQAGREWHLTLRWTPRQ</sequence>
<dbReference type="Gene3D" id="2.170.130.10">
    <property type="entry name" value="TonB-dependent receptor, plug domain"/>
    <property type="match status" value="1"/>
</dbReference>
<dbReference type="InterPro" id="IPR010101">
    <property type="entry name" value="B12_transptr_BtuB"/>
</dbReference>
<dbReference type="Proteomes" id="UP000594059">
    <property type="component" value="Chromosome"/>
</dbReference>
<evidence type="ECO:0000259" key="15">
    <source>
        <dbReference type="Pfam" id="PF07715"/>
    </source>
</evidence>
<keyword evidence="5 13" id="KW-0732">Signal</keyword>
<keyword evidence="10 11" id="KW-0998">Cell outer membrane</keyword>
<gene>
    <name evidence="16" type="primary">btuB</name>
    <name evidence="16" type="ORF">INQ41_11395</name>
</gene>
<proteinExistence type="inferred from homology"/>
<evidence type="ECO:0000256" key="11">
    <source>
        <dbReference type="PROSITE-ProRule" id="PRU01360"/>
    </source>
</evidence>
<comment type="subcellular location">
    <subcellularLocation>
        <location evidence="1 11">Cell outer membrane</location>
        <topology evidence="1 11">Multi-pass membrane protein</topology>
    </subcellularLocation>
</comment>
<feature type="domain" description="TonB-dependent receptor-like beta-barrel" evidence="14">
    <location>
        <begin position="192"/>
        <end position="598"/>
    </location>
</feature>
<dbReference type="GO" id="GO:0046930">
    <property type="term" value="C:pore complex"/>
    <property type="evidence" value="ECO:0007669"/>
    <property type="project" value="UniProtKB-KW"/>
</dbReference>
<dbReference type="CDD" id="cd01347">
    <property type="entry name" value="ligand_gated_channel"/>
    <property type="match status" value="1"/>
</dbReference>
<name>A0A7S6UFA1_9GAMM</name>
<evidence type="ECO:0000256" key="13">
    <source>
        <dbReference type="SAM" id="SignalP"/>
    </source>
</evidence>
<keyword evidence="2 11" id="KW-0813">Transport</keyword>
<dbReference type="EMBL" id="CP063656">
    <property type="protein sequence ID" value="QOW19222.1"/>
    <property type="molecule type" value="Genomic_DNA"/>
</dbReference>
<dbReference type="AlphaFoldDB" id="A0A7S6UFA1"/>
<evidence type="ECO:0000256" key="3">
    <source>
        <dbReference type="ARBA" id="ARBA00022452"/>
    </source>
</evidence>
<evidence type="ECO:0000256" key="4">
    <source>
        <dbReference type="ARBA" id="ARBA00022692"/>
    </source>
</evidence>
<comment type="similarity">
    <text evidence="11 12">Belongs to the TonB-dependent receptor family.</text>
</comment>
<dbReference type="InterPro" id="IPR039426">
    <property type="entry name" value="TonB-dep_rcpt-like"/>
</dbReference>
<feature type="chain" id="PRO_5032795685" evidence="13">
    <location>
        <begin position="28"/>
        <end position="627"/>
    </location>
</feature>
<feature type="signal peptide" evidence="13">
    <location>
        <begin position="1"/>
        <end position="27"/>
    </location>
</feature>
<dbReference type="PANTHER" id="PTHR30069">
    <property type="entry name" value="TONB-DEPENDENT OUTER MEMBRANE RECEPTOR"/>
    <property type="match status" value="1"/>
</dbReference>
<dbReference type="Pfam" id="PF07715">
    <property type="entry name" value="Plug"/>
    <property type="match status" value="1"/>
</dbReference>
<evidence type="ECO:0000256" key="7">
    <source>
        <dbReference type="ARBA" id="ARBA00023077"/>
    </source>
</evidence>
<feature type="domain" description="TonB-dependent receptor plug" evidence="15">
    <location>
        <begin position="55"/>
        <end position="160"/>
    </location>
</feature>
<dbReference type="PROSITE" id="PS52016">
    <property type="entry name" value="TONB_DEPENDENT_REC_3"/>
    <property type="match status" value="1"/>
</dbReference>
<evidence type="ECO:0000259" key="14">
    <source>
        <dbReference type="Pfam" id="PF00593"/>
    </source>
</evidence>
<evidence type="ECO:0000256" key="10">
    <source>
        <dbReference type="ARBA" id="ARBA00023237"/>
    </source>
</evidence>
<keyword evidence="17" id="KW-1185">Reference proteome</keyword>
<keyword evidence="3 11" id="KW-1134">Transmembrane beta strand</keyword>
<dbReference type="PANTHER" id="PTHR30069:SF53">
    <property type="entry name" value="COLICIN I RECEPTOR-RELATED"/>
    <property type="match status" value="1"/>
</dbReference>
<evidence type="ECO:0000313" key="17">
    <source>
        <dbReference type="Proteomes" id="UP000594059"/>
    </source>
</evidence>
<keyword evidence="9 11" id="KW-0472">Membrane</keyword>
<dbReference type="Pfam" id="PF00593">
    <property type="entry name" value="TonB_dep_Rec_b-barrel"/>
    <property type="match status" value="1"/>
</dbReference>
<evidence type="ECO:0000256" key="6">
    <source>
        <dbReference type="ARBA" id="ARBA00023065"/>
    </source>
</evidence>
<reference evidence="16 17" key="1">
    <citation type="submission" date="2020-10" db="EMBL/GenBank/DDBJ databases">
        <title>complete genome sequencing of Lysobacter sp. H21R20.</title>
        <authorList>
            <person name="Bae J.-W."/>
            <person name="Lee S.-Y."/>
        </authorList>
    </citation>
    <scope>NUCLEOTIDE SEQUENCE [LARGE SCALE GENOMIC DNA]</scope>
    <source>
        <strain evidence="16 17">H21R20</strain>
    </source>
</reference>
<dbReference type="InterPro" id="IPR036942">
    <property type="entry name" value="Beta-barrel_TonB_sf"/>
</dbReference>
<accession>A0A7S6UFA1</accession>
<dbReference type="GO" id="GO:0015288">
    <property type="term" value="F:porin activity"/>
    <property type="evidence" value="ECO:0007669"/>
    <property type="project" value="UniProtKB-KW"/>
</dbReference>
<keyword evidence="6" id="KW-0406">Ion transport</keyword>
<evidence type="ECO:0000256" key="12">
    <source>
        <dbReference type="RuleBase" id="RU003357"/>
    </source>
</evidence>
<dbReference type="NCBIfam" id="TIGR01779">
    <property type="entry name" value="TonB-B12"/>
    <property type="match status" value="1"/>
</dbReference>
<evidence type="ECO:0000256" key="9">
    <source>
        <dbReference type="ARBA" id="ARBA00023136"/>
    </source>
</evidence>
<evidence type="ECO:0000256" key="2">
    <source>
        <dbReference type="ARBA" id="ARBA00022448"/>
    </source>
</evidence>
<protein>
    <submittedName>
        <fullName evidence="16">TonB-dependent vitamin B12 receptor</fullName>
    </submittedName>
</protein>
<evidence type="ECO:0000313" key="16">
    <source>
        <dbReference type="EMBL" id="QOW19222.1"/>
    </source>
</evidence>
<dbReference type="GO" id="GO:0006811">
    <property type="term" value="P:monoatomic ion transport"/>
    <property type="evidence" value="ECO:0007669"/>
    <property type="project" value="UniProtKB-KW"/>
</dbReference>
<evidence type="ECO:0000256" key="8">
    <source>
        <dbReference type="ARBA" id="ARBA00023114"/>
    </source>
</evidence>
<dbReference type="InterPro" id="IPR037066">
    <property type="entry name" value="Plug_dom_sf"/>
</dbReference>
<dbReference type="GO" id="GO:0015420">
    <property type="term" value="F:ABC-type vitamin B12 transporter activity"/>
    <property type="evidence" value="ECO:0007669"/>
    <property type="project" value="InterPro"/>
</dbReference>
<keyword evidence="4 11" id="KW-0812">Transmembrane</keyword>
<dbReference type="KEGG" id="lcic:INQ41_11395"/>
<dbReference type="SUPFAM" id="SSF56935">
    <property type="entry name" value="Porins"/>
    <property type="match status" value="1"/>
</dbReference>
<dbReference type="Gene3D" id="2.40.170.20">
    <property type="entry name" value="TonB-dependent receptor, beta-barrel domain"/>
    <property type="match status" value="1"/>
</dbReference>
<keyword evidence="16" id="KW-0675">Receptor</keyword>
<keyword evidence="7 12" id="KW-0798">TonB box</keyword>
<dbReference type="InterPro" id="IPR012910">
    <property type="entry name" value="Plug_dom"/>
</dbReference>
<dbReference type="GO" id="GO:0009279">
    <property type="term" value="C:cell outer membrane"/>
    <property type="evidence" value="ECO:0007669"/>
    <property type="project" value="UniProtKB-SubCell"/>
</dbReference>
<dbReference type="InterPro" id="IPR000531">
    <property type="entry name" value="Beta-barrel_TonB"/>
</dbReference>